<dbReference type="PROSITE" id="PS51257">
    <property type="entry name" value="PROKAR_LIPOPROTEIN"/>
    <property type="match status" value="1"/>
</dbReference>
<evidence type="ECO:0000313" key="8">
    <source>
        <dbReference type="EMBL" id="PWB07732.1"/>
    </source>
</evidence>
<dbReference type="InterPro" id="IPR006665">
    <property type="entry name" value="OmpA-like"/>
</dbReference>
<dbReference type="Proteomes" id="UP000244925">
    <property type="component" value="Unassembled WGS sequence"/>
</dbReference>
<dbReference type="Gene3D" id="2.120.10.30">
    <property type="entry name" value="TolB, C-terminal domain"/>
    <property type="match status" value="1"/>
</dbReference>
<dbReference type="InterPro" id="IPR036737">
    <property type="entry name" value="OmpA-like_sf"/>
</dbReference>
<feature type="chain" id="PRO_5015934475" description="OmpA-like domain-containing protein" evidence="6">
    <location>
        <begin position="22"/>
        <end position="658"/>
    </location>
</feature>
<evidence type="ECO:0000313" key="9">
    <source>
        <dbReference type="Proteomes" id="UP000244925"/>
    </source>
</evidence>
<reference evidence="9" key="1">
    <citation type="submission" date="2018-02" db="EMBL/GenBank/DDBJ databases">
        <authorList>
            <person name="Clavel T."/>
            <person name="Strowig T."/>
        </authorList>
    </citation>
    <scope>NUCLEOTIDE SEQUENCE [LARGE SCALE GENOMIC DNA]</scope>
    <source>
        <strain evidence="9">DSM 100764</strain>
    </source>
</reference>
<dbReference type="PRINTS" id="PR01021">
    <property type="entry name" value="OMPADOMAIN"/>
</dbReference>
<feature type="signal peptide" evidence="6">
    <location>
        <begin position="1"/>
        <end position="21"/>
    </location>
</feature>
<dbReference type="InterPro" id="IPR011042">
    <property type="entry name" value="6-blade_b-propeller_TolB-like"/>
</dbReference>
<dbReference type="InterPro" id="IPR011990">
    <property type="entry name" value="TPR-like_helical_dom_sf"/>
</dbReference>
<sequence>MNRILLTALTAIVAATLAVIASGCRGPKLATADAQMERGEYFDASASYRKIYNKLKRPADRPLRGEVAFKMAEADRRLGRAGRAAAAYRNALRYGYPDSIALLRMATMLHASGKYPEAIDAYSQYLASNPRDAEAQSGLSGARQAARMKAMPTRYIVKQQKLFNSRRADFSPVLDSEGRLYFTTTNEKVTGTSRSEVTGTKRCDIWVADKDEQGRWQRPLPAEGALNTEGDEGVIAFSPDGRTMYLTRASKNPQADSPAMICTSTRSEASWSEARPIDLITDTVYSYGHPAIDPSGRYLYFVSDRPGSIGQTDIWRIELNSAGAVPENLGMAINTPGREMFPVMRTDSLMYFSSDGHPGMGGLDLFMARLQPSGVWSVRNMGVPLNSEADDFGMTFEPGREAGFFSTSRGDARGYDHIYSFELPDLKINISGYVTDLEEEPIAGATVKIVGDDGSNRRAVTRDDGSFSFPLDRGVRYAMLAGANGYLNARQEFESDTAAADADYAVDFMLASLTRPNVVENIFYDFDKATLRPESTEALDALVKTLQENPGINVEMGSHTDRVGSDAYNVRLSERRAKSVTDYLIGAGIDPSRLSWHGYGKSQPKKVTRRINRLYQQFAEGTVLDEAFIATLSDEDRDAADQINRRTEFRVTSTDFSF</sequence>
<evidence type="ECO:0000256" key="2">
    <source>
        <dbReference type="ARBA" id="ARBA00023136"/>
    </source>
</evidence>
<feature type="repeat" description="TPR" evidence="4">
    <location>
        <begin position="99"/>
        <end position="132"/>
    </location>
</feature>
<dbReference type="AlphaFoldDB" id="A0A2V1IZE1"/>
<evidence type="ECO:0000256" key="3">
    <source>
        <dbReference type="ARBA" id="ARBA00023237"/>
    </source>
</evidence>
<dbReference type="SUPFAM" id="SSF48452">
    <property type="entry name" value="TPR-like"/>
    <property type="match status" value="1"/>
</dbReference>
<keyword evidence="2 5" id="KW-0472">Membrane</keyword>
<keyword evidence="4" id="KW-0802">TPR repeat</keyword>
<dbReference type="SUPFAM" id="SSF103088">
    <property type="entry name" value="OmpA-like"/>
    <property type="match status" value="1"/>
</dbReference>
<dbReference type="CDD" id="cd07185">
    <property type="entry name" value="OmpA_C-like"/>
    <property type="match status" value="1"/>
</dbReference>
<dbReference type="Gene3D" id="1.25.40.10">
    <property type="entry name" value="Tetratricopeptide repeat domain"/>
    <property type="match status" value="1"/>
</dbReference>
<dbReference type="InterPro" id="IPR019734">
    <property type="entry name" value="TPR_rpt"/>
</dbReference>
<organism evidence="8 9">
    <name type="scientific">Paramuribaculum intestinale</name>
    <dbReference type="NCBI Taxonomy" id="2094151"/>
    <lineage>
        <taxon>Bacteria</taxon>
        <taxon>Pseudomonadati</taxon>
        <taxon>Bacteroidota</taxon>
        <taxon>Bacteroidia</taxon>
        <taxon>Bacteroidales</taxon>
        <taxon>Muribaculaceae</taxon>
        <taxon>Paramuribaculum</taxon>
    </lineage>
</organism>
<keyword evidence="6" id="KW-0732">Signal</keyword>
<dbReference type="SUPFAM" id="SSF82171">
    <property type="entry name" value="DPP6 N-terminal domain-like"/>
    <property type="match status" value="1"/>
</dbReference>
<dbReference type="Pfam" id="PF13620">
    <property type="entry name" value="CarboxypepD_reg"/>
    <property type="match status" value="1"/>
</dbReference>
<dbReference type="PANTHER" id="PTHR30329">
    <property type="entry name" value="STATOR ELEMENT OF FLAGELLAR MOTOR COMPLEX"/>
    <property type="match status" value="1"/>
</dbReference>
<dbReference type="InterPro" id="IPR050330">
    <property type="entry name" value="Bact_OuterMem_StrucFunc"/>
</dbReference>
<keyword evidence="3" id="KW-0998">Cell outer membrane</keyword>
<evidence type="ECO:0000256" key="5">
    <source>
        <dbReference type="PROSITE-ProRule" id="PRU00473"/>
    </source>
</evidence>
<gene>
    <name evidence="8" type="ORF">C5O25_06240</name>
</gene>
<dbReference type="Gene3D" id="3.30.1330.60">
    <property type="entry name" value="OmpA-like domain"/>
    <property type="match status" value="1"/>
</dbReference>
<comment type="subcellular location">
    <subcellularLocation>
        <location evidence="1">Cell outer membrane</location>
    </subcellularLocation>
</comment>
<comment type="caution">
    <text evidence="8">The sequence shown here is derived from an EMBL/GenBank/DDBJ whole genome shotgun (WGS) entry which is preliminary data.</text>
</comment>
<dbReference type="EMBL" id="PUBV01000010">
    <property type="protein sequence ID" value="PWB07732.1"/>
    <property type="molecule type" value="Genomic_DNA"/>
</dbReference>
<evidence type="ECO:0000259" key="7">
    <source>
        <dbReference type="PROSITE" id="PS51123"/>
    </source>
</evidence>
<evidence type="ECO:0000256" key="1">
    <source>
        <dbReference type="ARBA" id="ARBA00004442"/>
    </source>
</evidence>
<dbReference type="InterPro" id="IPR008969">
    <property type="entry name" value="CarboxyPept-like_regulatory"/>
</dbReference>
<accession>A0A2V1IZE1</accession>
<dbReference type="Pfam" id="PF07676">
    <property type="entry name" value="PD40"/>
    <property type="match status" value="2"/>
</dbReference>
<name>A0A2V1IZE1_9BACT</name>
<proteinExistence type="predicted"/>
<dbReference type="PROSITE" id="PS50005">
    <property type="entry name" value="TPR"/>
    <property type="match status" value="1"/>
</dbReference>
<protein>
    <recommendedName>
        <fullName evidence="7">OmpA-like domain-containing protein</fullName>
    </recommendedName>
</protein>
<keyword evidence="9" id="KW-1185">Reference proteome</keyword>
<dbReference type="InterPro" id="IPR011659">
    <property type="entry name" value="WD40"/>
</dbReference>
<dbReference type="RefSeq" id="WP_107035878.1">
    <property type="nucleotide sequence ID" value="NZ_PUBV01000010.1"/>
</dbReference>
<evidence type="ECO:0000256" key="6">
    <source>
        <dbReference type="SAM" id="SignalP"/>
    </source>
</evidence>
<dbReference type="InterPro" id="IPR006664">
    <property type="entry name" value="OMP_bac"/>
</dbReference>
<dbReference type="PANTHER" id="PTHR30329:SF21">
    <property type="entry name" value="LIPOPROTEIN YIAD-RELATED"/>
    <property type="match status" value="1"/>
</dbReference>
<dbReference type="SUPFAM" id="SSF49464">
    <property type="entry name" value="Carboxypeptidase regulatory domain-like"/>
    <property type="match status" value="1"/>
</dbReference>
<feature type="domain" description="OmpA-like" evidence="7">
    <location>
        <begin position="511"/>
        <end position="655"/>
    </location>
</feature>
<dbReference type="GO" id="GO:0009279">
    <property type="term" value="C:cell outer membrane"/>
    <property type="evidence" value="ECO:0007669"/>
    <property type="project" value="UniProtKB-SubCell"/>
</dbReference>
<dbReference type="PROSITE" id="PS51123">
    <property type="entry name" value="OMPA_2"/>
    <property type="match status" value="1"/>
</dbReference>
<dbReference type="Gene3D" id="2.60.40.1120">
    <property type="entry name" value="Carboxypeptidase-like, regulatory domain"/>
    <property type="match status" value="1"/>
</dbReference>
<dbReference type="Pfam" id="PF00691">
    <property type="entry name" value="OmpA"/>
    <property type="match status" value="1"/>
</dbReference>
<evidence type="ECO:0000256" key="4">
    <source>
        <dbReference type="PROSITE-ProRule" id="PRU00339"/>
    </source>
</evidence>